<dbReference type="OrthoDB" id="7816697at2"/>
<gene>
    <name evidence="4" type="ORF">EAS64_27365</name>
</gene>
<dbReference type="PANTHER" id="PTHR43244">
    <property type="match status" value="1"/>
</dbReference>
<reference evidence="4 5" key="1">
    <citation type="submission" date="2018-11" db="EMBL/GenBank/DDBJ databases">
        <title>Trebonia kvetii gen.nov., sp.nov., a novel acidophilic actinobacterium, and proposal of the new actinobacterial family Treboniaceae fam. nov.</title>
        <authorList>
            <person name="Rapoport D."/>
            <person name="Sagova-Mareckova M."/>
            <person name="Sedlacek I."/>
            <person name="Provaznik J."/>
            <person name="Kralova S."/>
            <person name="Pavlinic D."/>
            <person name="Benes V."/>
            <person name="Kopecky J."/>
        </authorList>
    </citation>
    <scope>NUCLEOTIDE SEQUENCE [LARGE SCALE GENOMIC DNA]</scope>
    <source>
        <strain evidence="4 5">15Tr583</strain>
    </source>
</reference>
<dbReference type="InterPro" id="IPR050564">
    <property type="entry name" value="F420-G6PD/mer"/>
</dbReference>
<dbReference type="RefSeq" id="WP_145857590.1">
    <property type="nucleotide sequence ID" value="NZ_RPFW01000005.1"/>
</dbReference>
<organism evidence="4 5">
    <name type="scientific">Trebonia kvetii</name>
    <dbReference type="NCBI Taxonomy" id="2480626"/>
    <lineage>
        <taxon>Bacteria</taxon>
        <taxon>Bacillati</taxon>
        <taxon>Actinomycetota</taxon>
        <taxon>Actinomycetes</taxon>
        <taxon>Streptosporangiales</taxon>
        <taxon>Treboniaceae</taxon>
        <taxon>Trebonia</taxon>
    </lineage>
</organism>
<feature type="region of interest" description="Disordered" evidence="2">
    <location>
        <begin position="340"/>
        <end position="359"/>
    </location>
</feature>
<dbReference type="InterPro" id="IPR011251">
    <property type="entry name" value="Luciferase-like_dom"/>
</dbReference>
<evidence type="ECO:0000259" key="3">
    <source>
        <dbReference type="Pfam" id="PF00296"/>
    </source>
</evidence>
<dbReference type="SUPFAM" id="SSF51679">
    <property type="entry name" value="Bacterial luciferase-like"/>
    <property type="match status" value="1"/>
</dbReference>
<feature type="domain" description="Luciferase-like" evidence="3">
    <location>
        <begin position="21"/>
        <end position="192"/>
    </location>
</feature>
<keyword evidence="1" id="KW-0560">Oxidoreductase</keyword>
<dbReference type="PANTHER" id="PTHR43244:SF1">
    <property type="entry name" value="5,10-METHYLENETETRAHYDROMETHANOPTERIN REDUCTASE"/>
    <property type="match status" value="1"/>
</dbReference>
<name>A0A6P2BUD9_9ACTN</name>
<comment type="caution">
    <text evidence="4">The sequence shown here is derived from an EMBL/GenBank/DDBJ whole genome shotgun (WGS) entry which is preliminary data.</text>
</comment>
<sequence length="359" mass="36988">MEDTAQPVISCVFAPSLDTPAHIELAEGLGYRRAWCYDSPAMYADPWMVLAVAAGRTSTIGLGPASLVPSLRHPVVTAAALATLAGLAPGRVSTAFGTGLTGRMLLGERPMRWAAVEEYVRTVRALLRGEETAWNGSLVRLSQPPGFAAPRPADVEVLVAADGPLGRSVAAELGDGLLTTRVPRDQNITAGEPPTVLLAFGTVLDDGEDATCPRAVAAAGPALAAAYHAIYESKGAAGVDKLPGGRQWREAAEMVEPSRRHLAVHDGHLVALGQHDEALLAQAAPLLASWTMTGSRADIAARLRALTPAGITEVAYQPMGPDIPRELAAFAAAAALAGAGTASTESASTESANTGAEDA</sequence>
<evidence type="ECO:0000313" key="4">
    <source>
        <dbReference type="EMBL" id="TVZ02508.1"/>
    </source>
</evidence>
<dbReference type="EMBL" id="RPFW01000005">
    <property type="protein sequence ID" value="TVZ02508.1"/>
    <property type="molecule type" value="Genomic_DNA"/>
</dbReference>
<dbReference type="Pfam" id="PF00296">
    <property type="entry name" value="Bac_luciferase"/>
    <property type="match status" value="1"/>
</dbReference>
<evidence type="ECO:0000256" key="2">
    <source>
        <dbReference type="SAM" id="MobiDB-lite"/>
    </source>
</evidence>
<dbReference type="GO" id="GO:0016705">
    <property type="term" value="F:oxidoreductase activity, acting on paired donors, with incorporation or reduction of molecular oxygen"/>
    <property type="evidence" value="ECO:0007669"/>
    <property type="project" value="InterPro"/>
</dbReference>
<proteinExistence type="predicted"/>
<dbReference type="AlphaFoldDB" id="A0A6P2BUD9"/>
<keyword evidence="5" id="KW-1185">Reference proteome</keyword>
<dbReference type="Gene3D" id="3.20.20.30">
    <property type="entry name" value="Luciferase-like domain"/>
    <property type="match status" value="1"/>
</dbReference>
<dbReference type="InterPro" id="IPR036661">
    <property type="entry name" value="Luciferase-like_sf"/>
</dbReference>
<protein>
    <submittedName>
        <fullName evidence="4">LLM class flavin-dependent oxidoreductase</fullName>
    </submittedName>
</protein>
<evidence type="ECO:0000313" key="5">
    <source>
        <dbReference type="Proteomes" id="UP000460272"/>
    </source>
</evidence>
<dbReference type="Proteomes" id="UP000460272">
    <property type="component" value="Unassembled WGS sequence"/>
</dbReference>
<accession>A0A6P2BUD9</accession>
<evidence type="ECO:0000256" key="1">
    <source>
        <dbReference type="ARBA" id="ARBA00023002"/>
    </source>
</evidence>